<sequence>MVYKSLSNDNTRSANYPDSCVPTMGAPNLEELTSSYSDKLAVGAEFGGGDVVFEADLVHHAAAQVDEEAAVVVVDGEQKDAIRQIHIICLKTTTWLSRHEFPNSDDAAKFDYLKNSAIVFFLFRGSSILVKMVVRQLMPLFSFGGSTQWSDAKCGFCGNKEDDER</sequence>
<gene>
    <name evidence="1" type="ORF">OLC1_LOCUS9449</name>
</gene>
<evidence type="ECO:0000313" key="1">
    <source>
        <dbReference type="EMBL" id="CAI9099421.1"/>
    </source>
</evidence>
<name>A0AAV1CVN5_OLDCO</name>
<organism evidence="1 2">
    <name type="scientific">Oldenlandia corymbosa var. corymbosa</name>
    <dbReference type="NCBI Taxonomy" id="529605"/>
    <lineage>
        <taxon>Eukaryota</taxon>
        <taxon>Viridiplantae</taxon>
        <taxon>Streptophyta</taxon>
        <taxon>Embryophyta</taxon>
        <taxon>Tracheophyta</taxon>
        <taxon>Spermatophyta</taxon>
        <taxon>Magnoliopsida</taxon>
        <taxon>eudicotyledons</taxon>
        <taxon>Gunneridae</taxon>
        <taxon>Pentapetalae</taxon>
        <taxon>asterids</taxon>
        <taxon>lamiids</taxon>
        <taxon>Gentianales</taxon>
        <taxon>Rubiaceae</taxon>
        <taxon>Rubioideae</taxon>
        <taxon>Spermacoceae</taxon>
        <taxon>Hedyotis-Oldenlandia complex</taxon>
        <taxon>Oldenlandia</taxon>
    </lineage>
</organism>
<evidence type="ECO:0000313" key="2">
    <source>
        <dbReference type="Proteomes" id="UP001161247"/>
    </source>
</evidence>
<keyword evidence="2" id="KW-1185">Reference proteome</keyword>
<dbReference type="EMBL" id="OX459120">
    <property type="protein sequence ID" value="CAI9099421.1"/>
    <property type="molecule type" value="Genomic_DNA"/>
</dbReference>
<protein>
    <submittedName>
        <fullName evidence="1">OLC1v1036240C1</fullName>
    </submittedName>
</protein>
<reference evidence="1" key="1">
    <citation type="submission" date="2023-03" db="EMBL/GenBank/DDBJ databases">
        <authorList>
            <person name="Julca I."/>
        </authorList>
    </citation>
    <scope>NUCLEOTIDE SEQUENCE</scope>
</reference>
<dbReference type="AlphaFoldDB" id="A0AAV1CVN5"/>
<accession>A0AAV1CVN5</accession>
<dbReference type="Proteomes" id="UP001161247">
    <property type="component" value="Chromosome 3"/>
</dbReference>
<proteinExistence type="predicted"/>